<accession>A0A5J4T427</accession>
<feature type="non-terminal residue" evidence="1">
    <location>
        <position position="109"/>
    </location>
</feature>
<name>A0A5J4T427_9EUKA</name>
<organism evidence="1 2">
    <name type="scientific">Streblomastix strix</name>
    <dbReference type="NCBI Taxonomy" id="222440"/>
    <lineage>
        <taxon>Eukaryota</taxon>
        <taxon>Metamonada</taxon>
        <taxon>Preaxostyla</taxon>
        <taxon>Oxymonadida</taxon>
        <taxon>Streblomastigidae</taxon>
        <taxon>Streblomastix</taxon>
    </lineage>
</organism>
<evidence type="ECO:0000313" key="2">
    <source>
        <dbReference type="Proteomes" id="UP000324800"/>
    </source>
</evidence>
<sequence>MLKEELKERIIIPHTILLETSNPASTQTNSLMTSARFFLKINQNTPMIQMNIEYKDMMIIIVTMMYLKKLIQYSYEKEINEEEERRIEVEARHNLKHNPFYLVINLFRQ</sequence>
<comment type="caution">
    <text evidence="1">The sequence shown here is derived from an EMBL/GenBank/DDBJ whole genome shotgun (WGS) entry which is preliminary data.</text>
</comment>
<dbReference type="EMBL" id="SNRW01038877">
    <property type="protein sequence ID" value="KAA6353037.1"/>
    <property type="molecule type" value="Genomic_DNA"/>
</dbReference>
<evidence type="ECO:0000313" key="1">
    <source>
        <dbReference type="EMBL" id="KAA6353037.1"/>
    </source>
</evidence>
<gene>
    <name evidence="1" type="ORF">EZS28_051435</name>
</gene>
<dbReference type="Proteomes" id="UP000324800">
    <property type="component" value="Unassembled WGS sequence"/>
</dbReference>
<proteinExistence type="predicted"/>
<dbReference type="AlphaFoldDB" id="A0A5J4T427"/>
<reference evidence="1 2" key="1">
    <citation type="submission" date="2019-03" db="EMBL/GenBank/DDBJ databases">
        <title>Single cell metagenomics reveals metabolic interactions within the superorganism composed of flagellate Streblomastix strix and complex community of Bacteroidetes bacteria on its surface.</title>
        <authorList>
            <person name="Treitli S.C."/>
            <person name="Kolisko M."/>
            <person name="Husnik F."/>
            <person name="Keeling P."/>
            <person name="Hampl V."/>
        </authorList>
    </citation>
    <scope>NUCLEOTIDE SEQUENCE [LARGE SCALE GENOMIC DNA]</scope>
    <source>
        <strain evidence="1">ST1C</strain>
    </source>
</reference>
<protein>
    <submittedName>
        <fullName evidence="1">Uncharacterized protein</fullName>
    </submittedName>
</protein>